<sequence length="394" mass="43806">MEIDLVKLVENVRLRVPLRSMENLGLSRVKRSLRWTWLTLSTKRSLSGNGEAAAAGLTNPHQGLAAMLEDHDGADVTFTVGDRQFRADRRVLAAGSPVFAAELFGPMKETSTRHVKIDDMEPAIFEALVHFACTGALPDDPDGVAPLQHLLVAADRYGMHRLMAACEWKLCQSIDVESVATTLALAEQHHRVKLKDACIGFVSTKSVLAAVRETEGFAHLVETCPLVMVDILEQKLPSRATRFLTLCATQAQRGLILLGTQVRRGRSRLTLFGKKVASSFRRLGDHVDLVHVGIVVGFFSTFGLLVFVIRKLEGDNASQDQRWPPTFSRLDIQQSLQELRSRIAQQLSPLPFSPVASLQGWLRRRQDLSSWLPKVSSLARLQEFQESAWLNSDI</sequence>
<feature type="domain" description="BTB" evidence="4">
    <location>
        <begin position="74"/>
        <end position="141"/>
    </location>
</feature>
<dbReference type="AlphaFoldDB" id="A0AAD8TPR8"/>
<keyword evidence="3" id="KW-0472">Membrane</keyword>
<dbReference type="PROSITE" id="PS50097">
    <property type="entry name" value="BTB"/>
    <property type="match status" value="1"/>
</dbReference>
<dbReference type="Gene3D" id="3.30.710.10">
    <property type="entry name" value="Potassium Channel Kv1.1, Chain A"/>
    <property type="match status" value="1"/>
</dbReference>
<name>A0AAD8TPR8_LOLMU</name>
<evidence type="ECO:0000256" key="3">
    <source>
        <dbReference type="SAM" id="Phobius"/>
    </source>
</evidence>
<evidence type="ECO:0000256" key="2">
    <source>
        <dbReference type="ARBA" id="ARBA00010846"/>
    </source>
</evidence>
<evidence type="ECO:0000313" key="6">
    <source>
        <dbReference type="Proteomes" id="UP001231189"/>
    </source>
</evidence>
<dbReference type="PANTHER" id="PTHR26379">
    <property type="entry name" value="BTB/POZ AND MATH DOMAIN-CONTAINING PROTEIN 1"/>
    <property type="match status" value="1"/>
</dbReference>
<keyword evidence="6" id="KW-1185">Reference proteome</keyword>
<feature type="transmembrane region" description="Helical" evidence="3">
    <location>
        <begin position="289"/>
        <end position="309"/>
    </location>
</feature>
<dbReference type="Pfam" id="PF24570">
    <property type="entry name" value="BACK_BPM_SPOP"/>
    <property type="match status" value="1"/>
</dbReference>
<keyword evidence="3" id="KW-1133">Transmembrane helix</keyword>
<evidence type="ECO:0000256" key="1">
    <source>
        <dbReference type="ARBA" id="ARBA00004906"/>
    </source>
</evidence>
<comment type="caution">
    <text evidence="5">The sequence shown here is derived from an EMBL/GenBank/DDBJ whole genome shotgun (WGS) entry which is preliminary data.</text>
</comment>
<dbReference type="Gene3D" id="1.25.40.420">
    <property type="match status" value="1"/>
</dbReference>
<accession>A0AAD8TPR8</accession>
<dbReference type="SMART" id="SM00225">
    <property type="entry name" value="BTB"/>
    <property type="match status" value="1"/>
</dbReference>
<comment type="similarity">
    <text evidence="2">Belongs to the Tdpoz family.</text>
</comment>
<dbReference type="PANTHER" id="PTHR26379:SF374">
    <property type="entry name" value="BTB DOMAIN-CONTAINING PROTEIN"/>
    <property type="match status" value="1"/>
</dbReference>
<dbReference type="GO" id="GO:0016567">
    <property type="term" value="P:protein ubiquitination"/>
    <property type="evidence" value="ECO:0007669"/>
    <property type="project" value="InterPro"/>
</dbReference>
<gene>
    <name evidence="5" type="ORF">QYE76_046385</name>
</gene>
<dbReference type="SUPFAM" id="SSF54695">
    <property type="entry name" value="POZ domain"/>
    <property type="match status" value="1"/>
</dbReference>
<dbReference type="EMBL" id="JAUUTY010000002">
    <property type="protein sequence ID" value="KAK1685537.1"/>
    <property type="molecule type" value="Genomic_DNA"/>
</dbReference>
<dbReference type="InterPro" id="IPR000210">
    <property type="entry name" value="BTB/POZ_dom"/>
</dbReference>
<proteinExistence type="inferred from homology"/>
<keyword evidence="3" id="KW-0812">Transmembrane</keyword>
<dbReference type="Proteomes" id="UP001231189">
    <property type="component" value="Unassembled WGS sequence"/>
</dbReference>
<comment type="pathway">
    <text evidence="1">Protein modification; protein ubiquitination.</text>
</comment>
<evidence type="ECO:0000313" key="5">
    <source>
        <dbReference type="EMBL" id="KAK1685537.1"/>
    </source>
</evidence>
<evidence type="ECO:0000259" key="4">
    <source>
        <dbReference type="PROSITE" id="PS50097"/>
    </source>
</evidence>
<protein>
    <recommendedName>
        <fullName evidence="4">BTB domain-containing protein</fullName>
    </recommendedName>
</protein>
<dbReference type="InterPro" id="IPR045005">
    <property type="entry name" value="BPM1-6"/>
</dbReference>
<dbReference type="InterPro" id="IPR056423">
    <property type="entry name" value="BACK_BPM_SPOP"/>
</dbReference>
<dbReference type="InterPro" id="IPR011333">
    <property type="entry name" value="SKP1/BTB/POZ_sf"/>
</dbReference>
<dbReference type="Pfam" id="PF00651">
    <property type="entry name" value="BTB"/>
    <property type="match status" value="1"/>
</dbReference>
<reference evidence="5" key="1">
    <citation type="submission" date="2023-07" db="EMBL/GenBank/DDBJ databases">
        <title>A chromosome-level genome assembly of Lolium multiflorum.</title>
        <authorList>
            <person name="Chen Y."/>
            <person name="Copetti D."/>
            <person name="Kolliker R."/>
            <person name="Studer B."/>
        </authorList>
    </citation>
    <scope>NUCLEOTIDE SEQUENCE</scope>
    <source>
        <strain evidence="5">02402/16</strain>
        <tissue evidence="5">Leaf</tissue>
    </source>
</reference>
<organism evidence="5 6">
    <name type="scientific">Lolium multiflorum</name>
    <name type="common">Italian ryegrass</name>
    <name type="synonym">Lolium perenne subsp. multiflorum</name>
    <dbReference type="NCBI Taxonomy" id="4521"/>
    <lineage>
        <taxon>Eukaryota</taxon>
        <taxon>Viridiplantae</taxon>
        <taxon>Streptophyta</taxon>
        <taxon>Embryophyta</taxon>
        <taxon>Tracheophyta</taxon>
        <taxon>Spermatophyta</taxon>
        <taxon>Magnoliopsida</taxon>
        <taxon>Liliopsida</taxon>
        <taxon>Poales</taxon>
        <taxon>Poaceae</taxon>
        <taxon>BOP clade</taxon>
        <taxon>Pooideae</taxon>
        <taxon>Poodae</taxon>
        <taxon>Poeae</taxon>
        <taxon>Poeae Chloroplast Group 2 (Poeae type)</taxon>
        <taxon>Loliodinae</taxon>
        <taxon>Loliinae</taxon>
        <taxon>Lolium</taxon>
    </lineage>
</organism>